<dbReference type="SUPFAM" id="SSF52540">
    <property type="entry name" value="P-loop containing nucleoside triphosphate hydrolases"/>
    <property type="match status" value="1"/>
</dbReference>
<dbReference type="Gene3D" id="3.40.50.300">
    <property type="entry name" value="P-loop containing nucleotide triphosphate hydrolases"/>
    <property type="match status" value="1"/>
</dbReference>
<protein>
    <submittedName>
        <fullName evidence="1">Type I pantothenate kinase</fullName>
    </submittedName>
</protein>
<feature type="non-terminal residue" evidence="1">
    <location>
        <position position="1"/>
    </location>
</feature>
<keyword evidence="1" id="KW-0808">Transferase</keyword>
<organism evidence="1 2">
    <name type="scientific">Lactococcus formosensis</name>
    <dbReference type="NCBI Taxonomy" id="1281486"/>
    <lineage>
        <taxon>Bacteria</taxon>
        <taxon>Bacillati</taxon>
        <taxon>Bacillota</taxon>
        <taxon>Bacilli</taxon>
        <taxon>Lactobacillales</taxon>
        <taxon>Streptococcaceae</taxon>
        <taxon>Lactococcus</taxon>
    </lineage>
</organism>
<dbReference type="Proteomes" id="UP001153199">
    <property type="component" value="Unassembled WGS sequence"/>
</dbReference>
<reference evidence="1" key="1">
    <citation type="submission" date="2022-06" db="EMBL/GenBank/DDBJ databases">
        <title>Lactococcus from bovine mastitis in China.</title>
        <authorList>
            <person name="Lin Y."/>
            <person name="Han B."/>
        </authorList>
    </citation>
    <scope>NUCLEOTIDE SEQUENCE</scope>
    <source>
        <strain evidence="1">Ningxia-I-26</strain>
    </source>
</reference>
<sequence length="51" mass="6250">YDEVMKLARQTWANTNLPNLRDYIEPTRNRAEVILHKTDNHYIDKIYLKKF</sequence>
<dbReference type="GO" id="GO:0016301">
    <property type="term" value="F:kinase activity"/>
    <property type="evidence" value="ECO:0007669"/>
    <property type="project" value="UniProtKB-KW"/>
</dbReference>
<dbReference type="EMBL" id="JAMWFV010000266">
    <property type="protein sequence ID" value="MDG6146459.1"/>
    <property type="molecule type" value="Genomic_DNA"/>
</dbReference>
<dbReference type="InterPro" id="IPR027417">
    <property type="entry name" value="P-loop_NTPase"/>
</dbReference>
<keyword evidence="2" id="KW-1185">Reference proteome</keyword>
<keyword evidence="1" id="KW-0418">Kinase</keyword>
<evidence type="ECO:0000313" key="2">
    <source>
        <dbReference type="Proteomes" id="UP001153199"/>
    </source>
</evidence>
<dbReference type="AlphaFoldDB" id="A0A9X4SD97"/>
<gene>
    <name evidence="1" type="ORF">NF717_12520</name>
</gene>
<proteinExistence type="predicted"/>
<comment type="caution">
    <text evidence="1">The sequence shown here is derived from an EMBL/GenBank/DDBJ whole genome shotgun (WGS) entry which is preliminary data.</text>
</comment>
<name>A0A9X4SD97_9LACT</name>
<accession>A0A9X4SD97</accession>
<evidence type="ECO:0000313" key="1">
    <source>
        <dbReference type="EMBL" id="MDG6146459.1"/>
    </source>
</evidence>